<comment type="subcellular location">
    <subcellularLocation>
        <location evidence="1">Membrane</location>
        <topology evidence="1">Multi-pass membrane protein</topology>
    </subcellularLocation>
</comment>
<keyword evidence="4 6" id="KW-0472">Membrane</keyword>
<dbReference type="Pfam" id="PF04193">
    <property type="entry name" value="PQ-loop"/>
    <property type="match status" value="1"/>
</dbReference>
<evidence type="ECO:0000256" key="5">
    <source>
        <dbReference type="SAM" id="MobiDB-lite"/>
    </source>
</evidence>
<dbReference type="EMBL" id="HG937694">
    <property type="protein sequence ID" value="CDP38147.1"/>
    <property type="molecule type" value="Genomic_DNA"/>
</dbReference>
<feature type="transmembrane region" description="Helical" evidence="6">
    <location>
        <begin position="13"/>
        <end position="33"/>
    </location>
</feature>
<dbReference type="PANTHER" id="PTHR14856:SF9">
    <property type="entry name" value="PQ-LOOP REPEAT-CONTAINING PROTEIN 1"/>
    <property type="match status" value="1"/>
</dbReference>
<dbReference type="PhylomeDB" id="A0A060TH47"/>
<organism evidence="7">
    <name type="scientific">Blastobotrys adeninivorans</name>
    <name type="common">Yeast</name>
    <name type="synonym">Arxula adeninivorans</name>
    <dbReference type="NCBI Taxonomy" id="409370"/>
    <lineage>
        <taxon>Eukaryota</taxon>
        <taxon>Fungi</taxon>
        <taxon>Dikarya</taxon>
        <taxon>Ascomycota</taxon>
        <taxon>Saccharomycotina</taxon>
        <taxon>Dipodascomycetes</taxon>
        <taxon>Dipodascales</taxon>
        <taxon>Trichomonascaceae</taxon>
        <taxon>Blastobotrys</taxon>
    </lineage>
</organism>
<dbReference type="GO" id="GO:0045332">
    <property type="term" value="P:phospholipid translocation"/>
    <property type="evidence" value="ECO:0007669"/>
    <property type="project" value="TreeGrafter"/>
</dbReference>
<proteinExistence type="predicted"/>
<evidence type="ECO:0000256" key="2">
    <source>
        <dbReference type="ARBA" id="ARBA00022692"/>
    </source>
</evidence>
<feature type="transmembrane region" description="Helical" evidence="6">
    <location>
        <begin position="248"/>
        <end position="273"/>
    </location>
</feature>
<dbReference type="GO" id="GO:0005829">
    <property type="term" value="C:cytosol"/>
    <property type="evidence" value="ECO:0007669"/>
    <property type="project" value="GOC"/>
</dbReference>
<keyword evidence="2 6" id="KW-0812">Transmembrane</keyword>
<dbReference type="GO" id="GO:0005768">
    <property type="term" value="C:endosome"/>
    <property type="evidence" value="ECO:0007669"/>
    <property type="project" value="TreeGrafter"/>
</dbReference>
<dbReference type="AlphaFoldDB" id="A0A060TH47"/>
<dbReference type="InterPro" id="IPR052241">
    <property type="entry name" value="SLC66/Scramblase_ANY1"/>
</dbReference>
<evidence type="ECO:0000256" key="3">
    <source>
        <dbReference type="ARBA" id="ARBA00022989"/>
    </source>
</evidence>
<dbReference type="GO" id="GO:0005802">
    <property type="term" value="C:trans-Golgi network"/>
    <property type="evidence" value="ECO:0007669"/>
    <property type="project" value="TreeGrafter"/>
</dbReference>
<feature type="transmembrane region" description="Helical" evidence="6">
    <location>
        <begin position="45"/>
        <end position="68"/>
    </location>
</feature>
<reference evidence="7" key="2">
    <citation type="submission" date="2014-06" db="EMBL/GenBank/DDBJ databases">
        <title>The complete genome of Blastobotrys (Arxula) adeninivorans LS3 - a yeast of biotechnological interest.</title>
        <authorList>
            <person name="Kunze G."/>
            <person name="Gaillardin C."/>
            <person name="Czernicka M."/>
            <person name="Durrens P."/>
            <person name="Martin T."/>
            <person name="Boer E."/>
            <person name="Gabaldon T."/>
            <person name="Cruz J."/>
            <person name="Talla E."/>
            <person name="Marck C."/>
            <person name="Goffeau A."/>
            <person name="Barbe V."/>
            <person name="Baret P."/>
            <person name="Baronian K."/>
            <person name="Beier S."/>
            <person name="Bleykasten C."/>
            <person name="Bode R."/>
            <person name="Casaregola S."/>
            <person name="Despons L."/>
            <person name="Fairhead C."/>
            <person name="Giersberg M."/>
            <person name="Gierski P."/>
            <person name="Hahnel U."/>
            <person name="Hartmann A."/>
            <person name="Jankowska D."/>
            <person name="Jubin C."/>
            <person name="Jung P."/>
            <person name="Lafontaine I."/>
            <person name="Leh-Louis V."/>
            <person name="Lemaire M."/>
            <person name="Marcet-Houben M."/>
            <person name="Mascher M."/>
            <person name="Morel G."/>
            <person name="Richard G.-F."/>
            <person name="Riechen J."/>
            <person name="Sacerdot C."/>
            <person name="Sarkar A."/>
            <person name="Savel G."/>
            <person name="Schacherer J."/>
            <person name="Sherman D."/>
            <person name="Straub M.-L."/>
            <person name="Stein N."/>
            <person name="Thierry A."/>
            <person name="Trautwein-Schult A."/>
            <person name="Westhof E."/>
            <person name="Worch S."/>
            <person name="Dujon B."/>
            <person name="Souciet J.-L."/>
            <person name="Wincker P."/>
            <person name="Scholz U."/>
            <person name="Neuveglise N."/>
        </authorList>
    </citation>
    <scope>NUCLEOTIDE SEQUENCE</scope>
    <source>
        <strain evidence="7">LS3</strain>
    </source>
</reference>
<feature type="transmembrane region" description="Helical" evidence="6">
    <location>
        <begin position="191"/>
        <end position="211"/>
    </location>
</feature>
<feature type="compositionally biased region" description="Low complexity" evidence="5">
    <location>
        <begin position="117"/>
        <end position="127"/>
    </location>
</feature>
<dbReference type="InterPro" id="IPR006603">
    <property type="entry name" value="PQ-loop_rpt"/>
</dbReference>
<evidence type="ECO:0000256" key="1">
    <source>
        <dbReference type="ARBA" id="ARBA00004141"/>
    </source>
</evidence>
<keyword evidence="3 6" id="KW-1133">Transmembrane helix</keyword>
<dbReference type="SMART" id="SM00679">
    <property type="entry name" value="CTNS"/>
    <property type="match status" value="2"/>
</dbReference>
<evidence type="ECO:0000256" key="6">
    <source>
        <dbReference type="SAM" id="Phobius"/>
    </source>
</evidence>
<dbReference type="Gene3D" id="1.20.1280.290">
    <property type="match status" value="2"/>
</dbReference>
<name>A0A060TH47_BLAAD</name>
<reference evidence="7" key="1">
    <citation type="submission" date="2014-02" db="EMBL/GenBank/DDBJ databases">
        <authorList>
            <person name="Genoscope - CEA"/>
        </authorList>
    </citation>
    <scope>NUCLEOTIDE SEQUENCE</scope>
    <source>
        <strain evidence="7">LS3</strain>
    </source>
</reference>
<dbReference type="GO" id="GO:0042147">
    <property type="term" value="P:retrograde transport, endosome to Golgi"/>
    <property type="evidence" value="ECO:0007669"/>
    <property type="project" value="TreeGrafter"/>
</dbReference>
<protein>
    <submittedName>
        <fullName evidence="7">ARAD1D28094p</fullName>
    </submittedName>
</protein>
<gene>
    <name evidence="7" type="ORF">GNLVRS02_ARAD1D28094g</name>
</gene>
<evidence type="ECO:0000313" key="7">
    <source>
        <dbReference type="EMBL" id="CDP38147.1"/>
    </source>
</evidence>
<evidence type="ECO:0000256" key="4">
    <source>
        <dbReference type="ARBA" id="ARBA00023136"/>
    </source>
</evidence>
<dbReference type="GO" id="GO:0016020">
    <property type="term" value="C:membrane"/>
    <property type="evidence" value="ECO:0007669"/>
    <property type="project" value="UniProtKB-SubCell"/>
</dbReference>
<feature type="region of interest" description="Disordered" evidence="5">
    <location>
        <begin position="103"/>
        <end position="127"/>
    </location>
</feature>
<accession>A0A060TH47</accession>
<feature type="transmembrane region" description="Helical" evidence="6">
    <location>
        <begin position="165"/>
        <end position="185"/>
    </location>
</feature>
<dbReference type="PANTHER" id="PTHR14856">
    <property type="entry name" value="PQ-LOOP REPEAT-CONTAINING PROTEIN 1-LIKE PROTEIN"/>
    <property type="match status" value="1"/>
</dbReference>
<sequence>MASSEGESVLAKVLTWDIIAGTAIALSPLTSYLDTLISIHRKKSSAGFSLDVCAIMLVSSICKIYFYFGRPYELSLLIQSIIMIIVQIALLRAALIHRPKEGPMTGPLDGERERADSSNWTPSGSSSSWKRRLMVLALGPLASRRAAAASDGSRPYGFWKWQDEALYWAFLARFCIWLGLAQFLFGQMPLYIEGLGLVGLMVEAVLPLPQILTNASRGSADGVRPSLILSWIAGDISKLIYLKSANEVAVQFYLCTIIQMVLDAFVLVQYYMYSQGRWIGNQSQQKTVNRQRALSLKAQGVTEHEE</sequence>
<feature type="transmembrane region" description="Helical" evidence="6">
    <location>
        <begin position="74"/>
        <end position="95"/>
    </location>
</feature>